<evidence type="ECO:0000313" key="7">
    <source>
        <dbReference type="Proteomes" id="UP000008177"/>
    </source>
</evidence>
<dbReference type="InterPro" id="IPR015943">
    <property type="entry name" value="WD40/YVTN_repeat-like_dom_sf"/>
</dbReference>
<dbReference type="GO" id="GO:0043161">
    <property type="term" value="P:proteasome-mediated ubiquitin-dependent protein catabolic process"/>
    <property type="evidence" value="ECO:0007669"/>
    <property type="project" value="TreeGrafter"/>
</dbReference>
<organism evidence="6 7">
    <name type="scientific">Botryotinia fuckeliana (strain T4)</name>
    <name type="common">Noble rot fungus</name>
    <name type="synonym">Botrytis cinerea</name>
    <dbReference type="NCBI Taxonomy" id="999810"/>
    <lineage>
        <taxon>Eukaryota</taxon>
        <taxon>Fungi</taxon>
        <taxon>Dikarya</taxon>
        <taxon>Ascomycota</taxon>
        <taxon>Pezizomycotina</taxon>
        <taxon>Leotiomycetes</taxon>
        <taxon>Helotiales</taxon>
        <taxon>Sclerotiniaceae</taxon>
        <taxon>Botrytis</taxon>
    </lineage>
</organism>
<dbReference type="PANTHER" id="PTHR46202:SF1">
    <property type="entry name" value="DNA EXCISION REPAIR PROTEIN ERCC-8"/>
    <property type="match status" value="1"/>
</dbReference>
<dbReference type="FunFam" id="2.130.10.10:FF:001927">
    <property type="entry name" value="Bcrad28"/>
    <property type="match status" value="1"/>
</dbReference>
<protein>
    <submittedName>
        <fullName evidence="6">Similar to WD repeat protein</fullName>
    </submittedName>
</protein>
<keyword evidence="3" id="KW-0227">DNA damage</keyword>
<feature type="repeat" description="WD" evidence="5">
    <location>
        <begin position="62"/>
        <end position="97"/>
    </location>
</feature>
<feature type="repeat" description="WD" evidence="5">
    <location>
        <begin position="204"/>
        <end position="239"/>
    </location>
</feature>
<dbReference type="PROSITE" id="PS50082">
    <property type="entry name" value="WD_REPEATS_2"/>
    <property type="match status" value="3"/>
</dbReference>
<dbReference type="AlphaFoldDB" id="G2XVG4"/>
<accession>G2XVG4</accession>
<evidence type="ECO:0000256" key="2">
    <source>
        <dbReference type="ARBA" id="ARBA00022737"/>
    </source>
</evidence>
<evidence type="ECO:0000256" key="4">
    <source>
        <dbReference type="ARBA" id="ARBA00023204"/>
    </source>
</evidence>
<dbReference type="EMBL" id="FQ790271">
    <property type="protein sequence ID" value="CCD44484.1"/>
    <property type="molecule type" value="Genomic_DNA"/>
</dbReference>
<keyword evidence="2" id="KW-0677">Repeat</keyword>
<keyword evidence="1 5" id="KW-0853">WD repeat</keyword>
<reference evidence="7" key="1">
    <citation type="journal article" date="2011" name="PLoS Genet.">
        <title>Genomic analysis of the necrotrophic fungal pathogens Sclerotinia sclerotiorum and Botrytis cinerea.</title>
        <authorList>
            <person name="Amselem J."/>
            <person name="Cuomo C.A."/>
            <person name="van Kan J.A."/>
            <person name="Viaud M."/>
            <person name="Benito E.P."/>
            <person name="Couloux A."/>
            <person name="Coutinho P.M."/>
            <person name="de Vries R.P."/>
            <person name="Dyer P.S."/>
            <person name="Fillinger S."/>
            <person name="Fournier E."/>
            <person name="Gout L."/>
            <person name="Hahn M."/>
            <person name="Kohn L."/>
            <person name="Lapalu N."/>
            <person name="Plummer K.M."/>
            <person name="Pradier J.M."/>
            <person name="Quevillon E."/>
            <person name="Sharon A."/>
            <person name="Simon A."/>
            <person name="ten Have A."/>
            <person name="Tudzynski B."/>
            <person name="Tudzynski P."/>
            <person name="Wincker P."/>
            <person name="Andrew M."/>
            <person name="Anthouard V."/>
            <person name="Beever R.E."/>
            <person name="Beffa R."/>
            <person name="Benoit I."/>
            <person name="Bouzid O."/>
            <person name="Brault B."/>
            <person name="Chen Z."/>
            <person name="Choquer M."/>
            <person name="Collemare J."/>
            <person name="Cotton P."/>
            <person name="Danchin E.G."/>
            <person name="Da Silva C."/>
            <person name="Gautier A."/>
            <person name="Giraud C."/>
            <person name="Giraud T."/>
            <person name="Gonzalez C."/>
            <person name="Grossetete S."/>
            <person name="Guldener U."/>
            <person name="Henrissat B."/>
            <person name="Howlett B.J."/>
            <person name="Kodira C."/>
            <person name="Kretschmer M."/>
            <person name="Lappartient A."/>
            <person name="Leroch M."/>
            <person name="Levis C."/>
            <person name="Mauceli E."/>
            <person name="Neuveglise C."/>
            <person name="Oeser B."/>
            <person name="Pearson M."/>
            <person name="Poulain J."/>
            <person name="Poussereau N."/>
            <person name="Quesneville H."/>
            <person name="Rascle C."/>
            <person name="Schumacher J."/>
            <person name="Segurens B."/>
            <person name="Sexton A."/>
            <person name="Silva E."/>
            <person name="Sirven C."/>
            <person name="Soanes D.M."/>
            <person name="Talbot N.J."/>
            <person name="Templeton M."/>
            <person name="Yandava C."/>
            <person name="Yarden O."/>
            <person name="Zeng Q."/>
            <person name="Rollins J.A."/>
            <person name="Lebrun M.H."/>
            <person name="Dickman M."/>
        </authorList>
    </citation>
    <scope>NUCLEOTIDE SEQUENCE [LARGE SCALE GENOMIC DNA]</scope>
    <source>
        <strain evidence="7">T4</strain>
    </source>
</reference>
<gene>
    <name evidence="6" type="ORF">BofuT4_P053850.1</name>
</gene>
<dbReference type="PRINTS" id="PR00320">
    <property type="entry name" value="GPROTEINBRPT"/>
</dbReference>
<dbReference type="InterPro" id="IPR001680">
    <property type="entry name" value="WD40_rpt"/>
</dbReference>
<dbReference type="InterPro" id="IPR036322">
    <property type="entry name" value="WD40_repeat_dom_sf"/>
</dbReference>
<dbReference type="InParanoid" id="G2XVG4"/>
<dbReference type="Proteomes" id="UP000008177">
    <property type="component" value="Unplaced contigs"/>
</dbReference>
<dbReference type="GO" id="GO:0006283">
    <property type="term" value="P:transcription-coupled nucleotide-excision repair"/>
    <property type="evidence" value="ECO:0007669"/>
    <property type="project" value="InterPro"/>
</dbReference>
<dbReference type="InterPro" id="IPR042238">
    <property type="entry name" value="Rad28/ERCC8/Ckn1/ATCSA-1"/>
</dbReference>
<dbReference type="Gene3D" id="2.130.10.10">
    <property type="entry name" value="YVTN repeat-like/Quinoprotein amine dehydrogenase"/>
    <property type="match status" value="1"/>
</dbReference>
<dbReference type="PROSITE" id="PS00678">
    <property type="entry name" value="WD_REPEATS_1"/>
    <property type="match status" value="3"/>
</dbReference>
<dbReference type="GO" id="GO:0000109">
    <property type="term" value="C:nucleotide-excision repair complex"/>
    <property type="evidence" value="ECO:0007669"/>
    <property type="project" value="TreeGrafter"/>
</dbReference>
<keyword evidence="4" id="KW-0234">DNA repair</keyword>
<dbReference type="PANTHER" id="PTHR46202">
    <property type="entry name" value="DNA EXCISION REPAIR PROTEIN ERCC-8"/>
    <property type="match status" value="1"/>
</dbReference>
<name>G2XVG4_BOTF4</name>
<dbReference type="HOGENOM" id="CLU_032951_0_0_1"/>
<dbReference type="InterPro" id="IPR020472">
    <property type="entry name" value="WD40_PAC1"/>
</dbReference>
<evidence type="ECO:0000313" key="6">
    <source>
        <dbReference type="EMBL" id="CCD44484.1"/>
    </source>
</evidence>
<dbReference type="InterPro" id="IPR019775">
    <property type="entry name" value="WD40_repeat_CS"/>
</dbReference>
<sequence length="532" mass="57947">MNQLIFDRSTGNLGPNAFARIQTTQLIQAILPAPKVKFNGGEKPPTTVASGTEARDYEPAKVWAHQTGVNALSIDRFDGKILLSGGADASIKVWNLDQIPTGASEYTFRPTGIVPRSASAHQYGITHLSFYPFDSAAFLSSSYDHRLKLYSTETLQLSADFNLDSVVYSHAVSPIAQHLLVACATQHPAVRLVDLRSGASTHSLAGHHGAILSVAWHPNVEHILASGCVDGTIRVWDVRKSSGAVGSLDLEDAIGITTTHGMAGGRSRASAKAHTGAVNGLTWTDNGNYIVSAAHDERVRVWDAATGANTLASFGPTIKNGHLSSLPIVVSPTALTRPMKELLFFPNEKEILVFELHEGRLLKRLKVPGPPVAAVRSRTGERNIRNRITALAWREPVDGIYSAHSDGQIRAWIPRTEEDIQMDREEEEEGKIHDEDEGGKRKRNILDDVFRDLTRQKISFAAGLTSDIPAFAWDPKFASEQKSRLTEDMFLSLAGDSSCKNFPNSSRSSKGALQALVYDNFTLNSVSLHVMT</sequence>
<dbReference type="STRING" id="999810.G2XVG4"/>
<dbReference type="OrthoDB" id="361494at2759"/>
<evidence type="ECO:0000256" key="1">
    <source>
        <dbReference type="ARBA" id="ARBA00022574"/>
    </source>
</evidence>
<dbReference type="Pfam" id="PF00400">
    <property type="entry name" value="WD40"/>
    <property type="match status" value="4"/>
</dbReference>
<proteinExistence type="predicted"/>
<dbReference type="SUPFAM" id="SSF50978">
    <property type="entry name" value="WD40 repeat-like"/>
    <property type="match status" value="1"/>
</dbReference>
<feature type="repeat" description="WD" evidence="5">
    <location>
        <begin position="271"/>
        <end position="312"/>
    </location>
</feature>
<dbReference type="PROSITE" id="PS50294">
    <property type="entry name" value="WD_REPEATS_REGION"/>
    <property type="match status" value="3"/>
</dbReference>
<evidence type="ECO:0000256" key="5">
    <source>
        <dbReference type="PROSITE-ProRule" id="PRU00221"/>
    </source>
</evidence>
<dbReference type="GO" id="GO:0000209">
    <property type="term" value="P:protein polyubiquitination"/>
    <property type="evidence" value="ECO:0007669"/>
    <property type="project" value="TreeGrafter"/>
</dbReference>
<dbReference type="GO" id="GO:0031464">
    <property type="term" value="C:Cul4A-RING E3 ubiquitin ligase complex"/>
    <property type="evidence" value="ECO:0007669"/>
    <property type="project" value="TreeGrafter"/>
</dbReference>
<dbReference type="SMART" id="SM00320">
    <property type="entry name" value="WD40"/>
    <property type="match status" value="5"/>
</dbReference>
<dbReference type="eggNOG" id="KOG4283">
    <property type="taxonomic scope" value="Eukaryota"/>
</dbReference>
<evidence type="ECO:0000256" key="3">
    <source>
        <dbReference type="ARBA" id="ARBA00022763"/>
    </source>
</evidence>